<name>A0A225VHJ4_9STRA</name>
<evidence type="ECO:0000256" key="1">
    <source>
        <dbReference type="SAM" id="SignalP"/>
    </source>
</evidence>
<dbReference type="SUPFAM" id="SSF53474">
    <property type="entry name" value="alpha/beta-Hydrolases"/>
    <property type="match status" value="1"/>
</dbReference>
<dbReference type="AlphaFoldDB" id="A0A225VHJ4"/>
<comment type="caution">
    <text evidence="2">The sequence shown here is derived from an EMBL/GenBank/DDBJ whole genome shotgun (WGS) entry which is preliminary data.</text>
</comment>
<evidence type="ECO:0000313" key="3">
    <source>
        <dbReference type="Proteomes" id="UP000198211"/>
    </source>
</evidence>
<dbReference type="GO" id="GO:0008233">
    <property type="term" value="F:peptidase activity"/>
    <property type="evidence" value="ECO:0007669"/>
    <property type="project" value="UniProtKB-KW"/>
</dbReference>
<keyword evidence="1" id="KW-0732">Signal</keyword>
<organism evidence="2 3">
    <name type="scientific">Phytophthora megakarya</name>
    <dbReference type="NCBI Taxonomy" id="4795"/>
    <lineage>
        <taxon>Eukaryota</taxon>
        <taxon>Sar</taxon>
        <taxon>Stramenopiles</taxon>
        <taxon>Oomycota</taxon>
        <taxon>Peronosporomycetes</taxon>
        <taxon>Peronosporales</taxon>
        <taxon>Peronosporaceae</taxon>
        <taxon>Phytophthora</taxon>
    </lineage>
</organism>
<dbReference type="STRING" id="4795.A0A225VHJ4"/>
<proteinExistence type="predicted"/>
<feature type="chain" id="PRO_5012827355" evidence="1">
    <location>
        <begin position="19"/>
        <end position="180"/>
    </location>
</feature>
<sequence>MQLRYAVAIALMTMSVSSTNVTSMNNLNGWYPCSEHTFSNGEIPTGSVAQDAECAVYSAPLCYPGICETPEDVNPNVDIFVKRLPASVGNPGAASNVWLLQGGPGASSTGLEGLMVALHSKLEGAVNVYLMDHRGTGRSTLLDYKPPLLGPLSVLKLIRRKYPSARKTFKSNMGTLLPFL</sequence>
<dbReference type="OrthoDB" id="410477at2759"/>
<gene>
    <name evidence="2" type="ORF">PHMEG_00023226</name>
</gene>
<feature type="signal peptide" evidence="1">
    <location>
        <begin position="1"/>
        <end position="18"/>
    </location>
</feature>
<keyword evidence="3" id="KW-1185">Reference proteome</keyword>
<evidence type="ECO:0000313" key="2">
    <source>
        <dbReference type="EMBL" id="OWZ04805.1"/>
    </source>
</evidence>
<dbReference type="InterPro" id="IPR029058">
    <property type="entry name" value="AB_hydrolase_fold"/>
</dbReference>
<protein>
    <submittedName>
        <fullName evidence="2">Serine protease</fullName>
    </submittedName>
</protein>
<keyword evidence="2" id="KW-0645">Protease</keyword>
<accession>A0A225VHJ4</accession>
<dbReference type="GO" id="GO:0006508">
    <property type="term" value="P:proteolysis"/>
    <property type="evidence" value="ECO:0007669"/>
    <property type="project" value="UniProtKB-KW"/>
</dbReference>
<dbReference type="EMBL" id="NBNE01004762">
    <property type="protein sequence ID" value="OWZ04805.1"/>
    <property type="molecule type" value="Genomic_DNA"/>
</dbReference>
<keyword evidence="2" id="KW-0378">Hydrolase</keyword>
<dbReference type="Proteomes" id="UP000198211">
    <property type="component" value="Unassembled WGS sequence"/>
</dbReference>
<reference evidence="3" key="1">
    <citation type="submission" date="2017-03" db="EMBL/GenBank/DDBJ databases">
        <title>Phytopthora megakarya and P. palmivora, two closely related causual agents of cacao black pod achieved similar genome size and gene model numbers by different mechanisms.</title>
        <authorList>
            <person name="Ali S."/>
            <person name="Shao J."/>
            <person name="Larry D.J."/>
            <person name="Kronmiller B."/>
            <person name="Shen D."/>
            <person name="Strem M.D."/>
            <person name="Melnick R.L."/>
            <person name="Guiltinan M.J."/>
            <person name="Tyler B.M."/>
            <person name="Meinhardt L.W."/>
            <person name="Bailey B.A."/>
        </authorList>
    </citation>
    <scope>NUCLEOTIDE SEQUENCE [LARGE SCALE GENOMIC DNA]</scope>
    <source>
        <strain evidence="3">zdho120</strain>
    </source>
</reference>